<name>A0A4Q4KPK6_9FLAO</name>
<dbReference type="EMBL" id="SETE01000001">
    <property type="protein sequence ID" value="RYM35420.1"/>
    <property type="molecule type" value="Genomic_DNA"/>
</dbReference>
<gene>
    <name evidence="1" type="ORF">ERX46_00065</name>
</gene>
<proteinExistence type="predicted"/>
<comment type="caution">
    <text evidence="1">The sequence shown here is derived from an EMBL/GenBank/DDBJ whole genome shotgun (WGS) entry which is preliminary data.</text>
</comment>
<evidence type="ECO:0000313" key="2">
    <source>
        <dbReference type="Proteomes" id="UP000293952"/>
    </source>
</evidence>
<dbReference type="RefSeq" id="WP_130091787.1">
    <property type="nucleotide sequence ID" value="NZ_SETE01000001.1"/>
</dbReference>
<dbReference type="OrthoDB" id="1466351at2"/>
<dbReference type="Proteomes" id="UP000293952">
    <property type="component" value="Unassembled WGS sequence"/>
</dbReference>
<dbReference type="AlphaFoldDB" id="A0A4Q4KPK6"/>
<reference evidence="1 2" key="1">
    <citation type="submission" date="2019-02" db="EMBL/GenBank/DDBJ databases">
        <title>Genome sequence of the sea-ice species Brumimicrobium glaciale.</title>
        <authorList>
            <person name="Bowman J.P."/>
        </authorList>
    </citation>
    <scope>NUCLEOTIDE SEQUENCE [LARGE SCALE GENOMIC DNA]</scope>
    <source>
        <strain evidence="1 2">IC156</strain>
    </source>
</reference>
<keyword evidence="2" id="KW-1185">Reference proteome</keyword>
<sequence>MKNISFLLLIILISTTSLFSQVEVPKGKYPFYKIVEWPNQGSILLAKDPSGSTNDIYINLLDTEGEVPWGKTIYPKVEDPKLIISNNSNYIYFVDNYKPVKNFIEYNQLNQSGGVVSTKFDVLQVIRSYGYTTPNDLELMEIINTPKSLVFYFQLPVKSEGIIENIFISITHHNNRLYHYKGPATDMKLQKKGTIDPILFAGADESTINFSYFSTENDKNNVNFIGFSPKGEPVVDQYLKIPSLNPIVSNIRSLNLDGSEYIDDKSLFQSRGKGVYLNNNYYFLTNDISTNCLIIYGLNEDRKVEQLNKCNKNQANSRNPKSSISYFELDGDLIVTSEMGDVFTSYKIDKNGIETLAINKKDIENVQLNSSSFKTKDKTTNFVHVINGIPYSTDTKELEKLEKITFKK</sequence>
<evidence type="ECO:0000313" key="1">
    <source>
        <dbReference type="EMBL" id="RYM35420.1"/>
    </source>
</evidence>
<organism evidence="1 2">
    <name type="scientific">Brumimicrobium glaciale</name>
    <dbReference type="NCBI Taxonomy" id="200475"/>
    <lineage>
        <taxon>Bacteria</taxon>
        <taxon>Pseudomonadati</taxon>
        <taxon>Bacteroidota</taxon>
        <taxon>Flavobacteriia</taxon>
        <taxon>Flavobacteriales</taxon>
        <taxon>Crocinitomicaceae</taxon>
        <taxon>Brumimicrobium</taxon>
    </lineage>
</organism>
<protein>
    <submittedName>
        <fullName evidence="1">Uncharacterized protein</fullName>
    </submittedName>
</protein>
<accession>A0A4Q4KPK6</accession>